<dbReference type="OrthoDB" id="5590282at2759"/>
<dbReference type="SUPFAM" id="SSF47954">
    <property type="entry name" value="Cyclin-like"/>
    <property type="match status" value="2"/>
</dbReference>
<dbReference type="InterPro" id="IPR039361">
    <property type="entry name" value="Cyclin"/>
</dbReference>
<dbReference type="InterPro" id="IPR006671">
    <property type="entry name" value="Cyclin_N"/>
</dbReference>
<dbReference type="GO" id="GO:0051301">
    <property type="term" value="P:cell division"/>
    <property type="evidence" value="ECO:0007669"/>
    <property type="project" value="UniProtKB-KW"/>
</dbReference>
<name>A0A6H0XJE8_9PEZI</name>
<protein>
    <submittedName>
        <fullName evidence="7">Uncharacterized protein</fullName>
    </submittedName>
</protein>
<dbReference type="FunFam" id="1.10.472.10:FF:000001">
    <property type="entry name" value="G2/mitotic-specific cyclin"/>
    <property type="match status" value="1"/>
</dbReference>
<proteinExistence type="inferred from homology"/>
<dbReference type="AlphaFoldDB" id="A0A6H0XJE8"/>
<evidence type="ECO:0000256" key="4">
    <source>
        <dbReference type="RuleBase" id="RU000383"/>
    </source>
</evidence>
<dbReference type="CDD" id="cd20512">
    <property type="entry name" value="CYCLIN_CLBs_yeast_rpt2"/>
    <property type="match status" value="1"/>
</dbReference>
<comment type="similarity">
    <text evidence="4">Belongs to the cyclin family.</text>
</comment>
<feature type="domain" description="Cyclin C-terminal" evidence="6">
    <location>
        <begin position="476"/>
        <end position="591"/>
    </location>
</feature>
<dbReference type="CDD" id="cd20568">
    <property type="entry name" value="CYCLIN_CLBs_yeast_rpt1"/>
    <property type="match status" value="1"/>
</dbReference>
<evidence type="ECO:0000313" key="7">
    <source>
        <dbReference type="EMBL" id="QIW94649.1"/>
    </source>
</evidence>
<evidence type="ECO:0000256" key="2">
    <source>
        <dbReference type="ARBA" id="ARBA00023127"/>
    </source>
</evidence>
<keyword evidence="2 4" id="KW-0195">Cyclin</keyword>
<dbReference type="InterPro" id="IPR004367">
    <property type="entry name" value="Cyclin_C-dom"/>
</dbReference>
<dbReference type="PANTHER" id="PTHR10177">
    <property type="entry name" value="CYCLINS"/>
    <property type="match status" value="1"/>
</dbReference>
<keyword evidence="8" id="KW-1185">Reference proteome</keyword>
<accession>A0A6H0XJE8</accession>
<feature type="domain" description="Cyclin-like" evidence="5">
    <location>
        <begin position="383"/>
        <end position="467"/>
    </location>
</feature>
<dbReference type="PROSITE" id="PS00292">
    <property type="entry name" value="CYCLINS"/>
    <property type="match status" value="1"/>
</dbReference>
<evidence type="ECO:0000259" key="6">
    <source>
        <dbReference type="SMART" id="SM01332"/>
    </source>
</evidence>
<reference evidence="7 8" key="1">
    <citation type="journal article" date="2016" name="Sci. Rep.">
        <title>Peltaster fructicola genome reveals evolution from an invasive phytopathogen to an ectophytic parasite.</title>
        <authorList>
            <person name="Xu C."/>
            <person name="Chen H."/>
            <person name="Gleason M.L."/>
            <person name="Xu J.R."/>
            <person name="Liu H."/>
            <person name="Zhang R."/>
            <person name="Sun G."/>
        </authorList>
    </citation>
    <scope>NUCLEOTIDE SEQUENCE [LARGE SCALE GENOMIC DNA]</scope>
    <source>
        <strain evidence="7 8">LNHT1506</strain>
    </source>
</reference>
<gene>
    <name evidence="7" type="ORF">AMS68_000167</name>
</gene>
<dbReference type="Gene3D" id="1.10.472.10">
    <property type="entry name" value="Cyclin-like"/>
    <property type="match status" value="2"/>
</dbReference>
<dbReference type="Pfam" id="PF00134">
    <property type="entry name" value="Cyclin_N"/>
    <property type="match status" value="1"/>
</dbReference>
<evidence type="ECO:0000256" key="3">
    <source>
        <dbReference type="ARBA" id="ARBA00023306"/>
    </source>
</evidence>
<keyword evidence="1" id="KW-0132">Cell division</keyword>
<dbReference type="SMART" id="SM01332">
    <property type="entry name" value="Cyclin_C"/>
    <property type="match status" value="1"/>
</dbReference>
<dbReference type="InterPro" id="IPR036915">
    <property type="entry name" value="Cyclin-like_sf"/>
</dbReference>
<feature type="domain" description="Cyclin-like" evidence="5">
    <location>
        <begin position="480"/>
        <end position="561"/>
    </location>
</feature>
<keyword evidence="3" id="KW-0131">Cell cycle</keyword>
<evidence type="ECO:0000259" key="5">
    <source>
        <dbReference type="SMART" id="SM00385"/>
    </source>
</evidence>
<dbReference type="EMBL" id="CP051139">
    <property type="protein sequence ID" value="QIW94649.1"/>
    <property type="molecule type" value="Genomic_DNA"/>
</dbReference>
<evidence type="ECO:0000313" key="8">
    <source>
        <dbReference type="Proteomes" id="UP000503462"/>
    </source>
</evidence>
<dbReference type="Proteomes" id="UP000503462">
    <property type="component" value="Chromosome 1"/>
</dbReference>
<dbReference type="Pfam" id="PF02984">
    <property type="entry name" value="Cyclin_C"/>
    <property type="match status" value="1"/>
</dbReference>
<evidence type="ECO:0000256" key="1">
    <source>
        <dbReference type="ARBA" id="ARBA00022618"/>
    </source>
</evidence>
<organism evidence="7 8">
    <name type="scientific">Peltaster fructicola</name>
    <dbReference type="NCBI Taxonomy" id="286661"/>
    <lineage>
        <taxon>Eukaryota</taxon>
        <taxon>Fungi</taxon>
        <taxon>Dikarya</taxon>
        <taxon>Ascomycota</taxon>
        <taxon>Pezizomycotina</taxon>
        <taxon>Dothideomycetes</taxon>
        <taxon>Dothideomycetes incertae sedis</taxon>
        <taxon>Peltaster</taxon>
    </lineage>
</organism>
<dbReference type="InterPro" id="IPR013763">
    <property type="entry name" value="Cyclin-like_dom"/>
</dbReference>
<sequence length="619" mass="69805">MDAKPQRPRVLRVFDENAMPPPAVPGKTLHQRTKSVSALYTMQSAAAKAAAFAATKKVLGEVNTNLKMMQPAKDDSVIGKKVVNVDIIKPTAPLARPATRPSTAKSFSTLSAPTVVSVKEHDSLPIVQLQEPARKLVVKKSTKVLRDVDNVDNAMPVEQPAVTLESRENGVSLSAAPLSATLHSVTVDPSLSHDLALHNDPVAAQVEAQASATTASDPSRFQPEQPLLQHVESQVIHNNIVEPQVKPTLDNLAYATDVLPQVMPAPAPVQQYYDEDFEYYDDDGYTTARSFGLRGSLGGFTTVSMPKQTEESREEIRIAKMYIEDSRTVEEIDDEEWDTSMVAEYSEEIFEYMRKLEDRMRPNPRYMDQQQEIQWSMRAVLVDWVVQVHQRFNLLPETLFLCINYIDRFLTHKVVSLGKLQLVGATALFIAAKFEEVNCPTLQEIIFMVDGGYTMDELLKAERFMLSMLQFDLGWPGPMSFLRRISKADDYDLETRTLAKYFLEVTIMDERFIGCTPSFLAAGAHCMARLMLRKGDWSMSHVGYSEYTYAQLRHLLNGIYECCENPHKHHLSVYEKYTDKRYKRASTFVEGEMLKGFSLHPRALRMSLGNYTGEAIMPE</sequence>
<dbReference type="InterPro" id="IPR048258">
    <property type="entry name" value="Cyclins_cyclin-box"/>
</dbReference>
<dbReference type="SMART" id="SM00385">
    <property type="entry name" value="CYCLIN"/>
    <property type="match status" value="2"/>
</dbReference>